<evidence type="ECO:0000313" key="11">
    <source>
        <dbReference type="EMBL" id="MFD1705467.1"/>
    </source>
</evidence>
<dbReference type="NCBIfam" id="TIGR01128">
    <property type="entry name" value="holA"/>
    <property type="match status" value="1"/>
</dbReference>
<reference evidence="12" key="1">
    <citation type="journal article" date="2019" name="Int. J. Syst. Evol. Microbiol.">
        <title>The Global Catalogue of Microorganisms (GCM) 10K type strain sequencing project: providing services to taxonomists for standard genome sequencing and annotation.</title>
        <authorList>
            <consortium name="The Broad Institute Genomics Platform"/>
            <consortium name="The Broad Institute Genome Sequencing Center for Infectious Disease"/>
            <person name="Wu L."/>
            <person name="Ma J."/>
        </authorList>
    </citation>
    <scope>NUCLEOTIDE SEQUENCE [LARGE SCALE GENOMIC DNA]</scope>
    <source>
        <strain evidence="12">CGMCC 1.12295</strain>
    </source>
</reference>
<dbReference type="RefSeq" id="WP_380771904.1">
    <property type="nucleotide sequence ID" value="NZ_JBHUEO010000004.1"/>
</dbReference>
<dbReference type="InterPro" id="IPR048466">
    <property type="entry name" value="DNA_pol3_delta-like_C"/>
</dbReference>
<comment type="caution">
    <text evidence="11">The sequence shown here is derived from an EMBL/GenBank/DDBJ whole genome shotgun (WGS) entry which is preliminary data.</text>
</comment>
<dbReference type="SUPFAM" id="SSF52540">
    <property type="entry name" value="P-loop containing nucleoside triphosphate hydrolases"/>
    <property type="match status" value="1"/>
</dbReference>
<keyword evidence="5" id="KW-0235">DNA replication</keyword>
<comment type="catalytic activity">
    <reaction evidence="8">
        <text>DNA(n) + a 2'-deoxyribonucleoside 5'-triphosphate = DNA(n+1) + diphosphate</text>
        <dbReference type="Rhea" id="RHEA:22508"/>
        <dbReference type="Rhea" id="RHEA-COMP:17339"/>
        <dbReference type="Rhea" id="RHEA-COMP:17340"/>
        <dbReference type="ChEBI" id="CHEBI:33019"/>
        <dbReference type="ChEBI" id="CHEBI:61560"/>
        <dbReference type="ChEBI" id="CHEBI:173112"/>
        <dbReference type="EC" id="2.7.7.7"/>
    </reaction>
</comment>
<evidence type="ECO:0000256" key="3">
    <source>
        <dbReference type="ARBA" id="ARBA00022679"/>
    </source>
</evidence>
<comment type="similarity">
    <text evidence="7">Belongs to the DNA polymerase HolA subunit family.</text>
</comment>
<keyword evidence="6" id="KW-0239">DNA-directed DNA polymerase</keyword>
<feature type="domain" description="DNA polymerase III delta subunit-like C-terminal" evidence="10">
    <location>
        <begin position="214"/>
        <end position="334"/>
    </location>
</feature>
<evidence type="ECO:0000256" key="7">
    <source>
        <dbReference type="ARBA" id="ARBA00034754"/>
    </source>
</evidence>
<dbReference type="Gene3D" id="1.20.272.10">
    <property type="match status" value="1"/>
</dbReference>
<keyword evidence="12" id="KW-1185">Reference proteome</keyword>
<dbReference type="EMBL" id="JBHUEO010000004">
    <property type="protein sequence ID" value="MFD1705467.1"/>
    <property type="molecule type" value="Genomic_DNA"/>
</dbReference>
<dbReference type="EC" id="2.7.7.7" evidence="1"/>
<dbReference type="SUPFAM" id="SSF48019">
    <property type="entry name" value="post-AAA+ oligomerization domain-like"/>
    <property type="match status" value="1"/>
</dbReference>
<feature type="domain" description="DNA polymerase III delta N-terminal" evidence="9">
    <location>
        <begin position="16"/>
        <end position="142"/>
    </location>
</feature>
<dbReference type="InterPro" id="IPR008921">
    <property type="entry name" value="DNA_pol3_clamp-load_cplx_C"/>
</dbReference>
<keyword evidence="3 11" id="KW-0808">Transferase</keyword>
<name>A0ABW4KBD4_9BACI</name>
<evidence type="ECO:0000259" key="9">
    <source>
        <dbReference type="Pfam" id="PF06144"/>
    </source>
</evidence>
<dbReference type="Proteomes" id="UP001597301">
    <property type="component" value="Unassembled WGS sequence"/>
</dbReference>
<evidence type="ECO:0000256" key="5">
    <source>
        <dbReference type="ARBA" id="ARBA00022705"/>
    </source>
</evidence>
<keyword evidence="4 11" id="KW-0548">Nucleotidyltransferase</keyword>
<evidence type="ECO:0000256" key="2">
    <source>
        <dbReference type="ARBA" id="ARBA00017703"/>
    </source>
</evidence>
<sequence length="339" mass="39162">MTMIEKIQKKAISPIYLLYGTETFLINEVKQQLMTNVLTEQDAEFNYSVYDLEETPVELAIEDAETYPFTGEKKLLILHNPVFLTAVKQKEKVEHHLKRLEEYMENPAPYTVVVFIADYAKLDERKKITKLFKKHAVMLEAKPLNEQQLKKWIQDRAGLNDVTIDGSAVESLLFMAGSDLMILNEELMKLSLYAGKKGRITEETVRHLISRSLEQNVFALTENIMKRNMDETLRIFRDLMKQNEEPIKILSLIAGQFRLIYQVKELTARGYSQKHAAGLIKVHPYRIKLAAEQSRFFSEEELKRVIDLIADCDLTLKTGGLDRAVALELLLVKILQEQK</sequence>
<dbReference type="InterPro" id="IPR027417">
    <property type="entry name" value="P-loop_NTPase"/>
</dbReference>
<evidence type="ECO:0000313" key="12">
    <source>
        <dbReference type="Proteomes" id="UP001597301"/>
    </source>
</evidence>
<evidence type="ECO:0000256" key="8">
    <source>
        <dbReference type="ARBA" id="ARBA00049244"/>
    </source>
</evidence>
<dbReference type="Pfam" id="PF06144">
    <property type="entry name" value="DNA_pol3_delta"/>
    <property type="match status" value="1"/>
</dbReference>
<gene>
    <name evidence="11" type="primary">holA</name>
    <name evidence="11" type="ORF">ACFSCZ_01710</name>
</gene>
<dbReference type="Pfam" id="PF21694">
    <property type="entry name" value="DNA_pol3_delta_C"/>
    <property type="match status" value="1"/>
</dbReference>
<evidence type="ECO:0000259" key="10">
    <source>
        <dbReference type="Pfam" id="PF21694"/>
    </source>
</evidence>
<dbReference type="Gene3D" id="3.40.50.300">
    <property type="entry name" value="P-loop containing nucleotide triphosphate hydrolases"/>
    <property type="match status" value="1"/>
</dbReference>
<protein>
    <recommendedName>
        <fullName evidence="2">DNA polymerase III subunit delta</fullName>
        <ecNumber evidence="1">2.7.7.7</ecNumber>
    </recommendedName>
</protein>
<proteinExistence type="inferred from homology"/>
<dbReference type="GO" id="GO:0003887">
    <property type="term" value="F:DNA-directed DNA polymerase activity"/>
    <property type="evidence" value="ECO:0007669"/>
    <property type="project" value="UniProtKB-EC"/>
</dbReference>
<organism evidence="11 12">
    <name type="scientific">Siminovitchia sediminis</name>
    <dbReference type="NCBI Taxonomy" id="1274353"/>
    <lineage>
        <taxon>Bacteria</taxon>
        <taxon>Bacillati</taxon>
        <taxon>Bacillota</taxon>
        <taxon>Bacilli</taxon>
        <taxon>Bacillales</taxon>
        <taxon>Bacillaceae</taxon>
        <taxon>Siminovitchia</taxon>
    </lineage>
</organism>
<dbReference type="PANTHER" id="PTHR34388:SF1">
    <property type="entry name" value="DNA POLYMERASE III SUBUNIT DELTA"/>
    <property type="match status" value="1"/>
</dbReference>
<evidence type="ECO:0000256" key="4">
    <source>
        <dbReference type="ARBA" id="ARBA00022695"/>
    </source>
</evidence>
<dbReference type="InterPro" id="IPR010372">
    <property type="entry name" value="DNA_pol3_delta_N"/>
</dbReference>
<dbReference type="PANTHER" id="PTHR34388">
    <property type="entry name" value="DNA POLYMERASE III SUBUNIT DELTA"/>
    <property type="match status" value="1"/>
</dbReference>
<dbReference type="InterPro" id="IPR005790">
    <property type="entry name" value="DNA_polIII_delta"/>
</dbReference>
<evidence type="ECO:0000256" key="1">
    <source>
        <dbReference type="ARBA" id="ARBA00012417"/>
    </source>
</evidence>
<accession>A0ABW4KBD4</accession>
<dbReference type="Gene3D" id="1.10.8.60">
    <property type="match status" value="1"/>
</dbReference>
<evidence type="ECO:0000256" key="6">
    <source>
        <dbReference type="ARBA" id="ARBA00022932"/>
    </source>
</evidence>